<dbReference type="PROSITE" id="PS50162">
    <property type="entry name" value="RECA_2"/>
    <property type="match status" value="1"/>
</dbReference>
<gene>
    <name evidence="12" type="primary">recA</name>
    <name evidence="12" type="ORF">PPL_02443</name>
</gene>
<dbReference type="InterPro" id="IPR023400">
    <property type="entry name" value="RecA_C_sf"/>
</dbReference>
<dbReference type="GO" id="GO:0003697">
    <property type="term" value="F:single-stranded DNA binding"/>
    <property type="evidence" value="ECO:0007669"/>
    <property type="project" value="InterPro"/>
</dbReference>
<dbReference type="PANTHER" id="PTHR45900">
    <property type="entry name" value="RECA"/>
    <property type="match status" value="1"/>
</dbReference>
<dbReference type="InterPro" id="IPR020588">
    <property type="entry name" value="RecA_ATP-bd"/>
</dbReference>
<comment type="caution">
    <text evidence="12">The sequence shown here is derived from an EMBL/GenBank/DDBJ whole genome shotgun (WGS) entry which is preliminary data.</text>
</comment>
<evidence type="ECO:0000256" key="3">
    <source>
        <dbReference type="ARBA" id="ARBA00022840"/>
    </source>
</evidence>
<dbReference type="InterPro" id="IPR049261">
    <property type="entry name" value="RecA-like_C"/>
</dbReference>
<evidence type="ECO:0000256" key="4">
    <source>
        <dbReference type="ARBA" id="ARBA00023125"/>
    </source>
</evidence>
<evidence type="ECO:0000313" key="13">
    <source>
        <dbReference type="Proteomes" id="UP000001396"/>
    </source>
</evidence>
<dbReference type="FunFam" id="3.40.50.300:FF:000087">
    <property type="entry name" value="Recombinase RecA"/>
    <property type="match status" value="1"/>
</dbReference>
<evidence type="ECO:0000259" key="11">
    <source>
        <dbReference type="PROSITE" id="PS50163"/>
    </source>
</evidence>
<evidence type="ECO:0000256" key="5">
    <source>
        <dbReference type="ARBA" id="ARBA00023172"/>
    </source>
</evidence>
<name>D3B236_HETP5</name>
<dbReference type="SUPFAM" id="SSF52540">
    <property type="entry name" value="P-loop containing nucleoside triphosphate hydrolases"/>
    <property type="match status" value="1"/>
</dbReference>
<dbReference type="PRINTS" id="PR00142">
    <property type="entry name" value="RECA"/>
</dbReference>
<evidence type="ECO:0000256" key="7">
    <source>
        <dbReference type="RuleBase" id="RU004527"/>
    </source>
</evidence>
<keyword evidence="3 6" id="KW-0067">ATP-binding</keyword>
<organism evidence="12 13">
    <name type="scientific">Heterostelium pallidum (strain ATCC 26659 / Pp 5 / PN500)</name>
    <name type="common">Cellular slime mold</name>
    <name type="synonym">Polysphondylium pallidum</name>
    <dbReference type="NCBI Taxonomy" id="670386"/>
    <lineage>
        <taxon>Eukaryota</taxon>
        <taxon>Amoebozoa</taxon>
        <taxon>Evosea</taxon>
        <taxon>Eumycetozoa</taxon>
        <taxon>Dictyostelia</taxon>
        <taxon>Acytosteliales</taxon>
        <taxon>Acytosteliaceae</taxon>
        <taxon>Heterostelium</taxon>
    </lineage>
</organism>
<dbReference type="SMART" id="SM00382">
    <property type="entry name" value="AAA"/>
    <property type="match status" value="1"/>
</dbReference>
<feature type="domain" description="RecA family profile 2" evidence="11">
    <location>
        <begin position="286"/>
        <end position="359"/>
    </location>
</feature>
<dbReference type="GO" id="GO:0006310">
    <property type="term" value="P:DNA recombination"/>
    <property type="evidence" value="ECO:0007669"/>
    <property type="project" value="UniProtKB-KW"/>
</dbReference>
<dbReference type="PANTHER" id="PTHR45900:SF1">
    <property type="entry name" value="MITOCHONDRIAL DNA REPAIR PROTEIN RECA HOMOLOG-RELATED"/>
    <property type="match status" value="1"/>
</dbReference>
<dbReference type="EMBL" id="ADBJ01000009">
    <property type="protein sequence ID" value="EFA84411.1"/>
    <property type="molecule type" value="Genomic_DNA"/>
</dbReference>
<dbReference type="GO" id="GO:0140664">
    <property type="term" value="F:ATP-dependent DNA damage sensor activity"/>
    <property type="evidence" value="ECO:0007669"/>
    <property type="project" value="InterPro"/>
</dbReference>
<proteinExistence type="inferred from homology"/>
<dbReference type="InterPro" id="IPR003593">
    <property type="entry name" value="AAA+_ATPase"/>
</dbReference>
<dbReference type="GeneID" id="31357968"/>
<evidence type="ECO:0000256" key="9">
    <source>
        <dbReference type="SAM" id="MobiDB-lite"/>
    </source>
</evidence>
<evidence type="ECO:0000256" key="1">
    <source>
        <dbReference type="ARBA" id="ARBA00009391"/>
    </source>
</evidence>
<dbReference type="GO" id="GO:0006281">
    <property type="term" value="P:DNA repair"/>
    <property type="evidence" value="ECO:0007669"/>
    <property type="project" value="InterPro"/>
</dbReference>
<dbReference type="Proteomes" id="UP000001396">
    <property type="component" value="Unassembled WGS sequence"/>
</dbReference>
<dbReference type="InParanoid" id="D3B236"/>
<feature type="region of interest" description="Disordered" evidence="9">
    <location>
        <begin position="55"/>
        <end position="96"/>
    </location>
</feature>
<dbReference type="CDD" id="cd00983">
    <property type="entry name" value="RecA"/>
    <property type="match status" value="1"/>
</dbReference>
<keyword evidence="8" id="KW-0175">Coiled coil</keyword>
<keyword evidence="13" id="KW-1185">Reference proteome</keyword>
<dbReference type="PROSITE" id="PS50163">
    <property type="entry name" value="RECA_3"/>
    <property type="match status" value="1"/>
</dbReference>
<evidence type="ECO:0000256" key="6">
    <source>
        <dbReference type="RuleBase" id="RU003422"/>
    </source>
</evidence>
<comment type="similarity">
    <text evidence="1 6">Belongs to the RecA family.</text>
</comment>
<protein>
    <submittedName>
        <fullName evidence="12">Recombinase A</fullName>
    </submittedName>
</protein>
<dbReference type="InterPro" id="IPR049428">
    <property type="entry name" value="RecA-like_N"/>
</dbReference>
<dbReference type="Gene3D" id="3.40.50.300">
    <property type="entry name" value="P-loop containing nucleotide triphosphate hydrolases"/>
    <property type="match status" value="1"/>
</dbReference>
<evidence type="ECO:0000313" key="12">
    <source>
        <dbReference type="EMBL" id="EFA84411.1"/>
    </source>
</evidence>
<feature type="domain" description="RecA family profile 1" evidence="10">
    <location>
        <begin position="122"/>
        <end position="281"/>
    </location>
</feature>
<keyword evidence="2 6" id="KW-0547">Nucleotide-binding</keyword>
<dbReference type="SUPFAM" id="SSF54752">
    <property type="entry name" value="RecA protein, C-terminal domain"/>
    <property type="match status" value="1"/>
</dbReference>
<evidence type="ECO:0000259" key="10">
    <source>
        <dbReference type="PROSITE" id="PS50162"/>
    </source>
</evidence>
<feature type="coiled-coil region" evidence="8">
    <location>
        <begin position="384"/>
        <end position="411"/>
    </location>
</feature>
<sequence length="453" mass="49559">MYSLLNRSNRCCYKWATNNNNINNVIKPTSSGISISTTSSFSFVNSFQRSYSSKSKKLKEKINNNNDDDDDIESTNTSSKSKKSSKASGTGSSQLESTMAEIEKTFGKGTLMKLGTSFATQKVDVISSGSLGLDVALGIGGLPKGRIIEIFGPESSGKTTLALHVIAQAQKAGGNCTFIDAEHALNPSWAQKLGVNLDELFISQPDSGEQALEIVDSLLRSKTMQVIVVDSVAALVPRVELEGEMGDSHVGVQARLMSQALRKLSPNLKESNCILIFINQIRMKIGVMFGNPETTTGGNALKFFSSIRLDIRKIGAVKKGEEAIASQVRVKVAKNKLAPPFREAVFDIDFVSGINKTGEIIDMAVTEGIIEKGGSWYSYNQQQLAQGREKTKQYLEDNQELLNEIESKLRQRLVKSVVPTSKLNDNNEDYKDEYDHDVDGDSDNTSTKKVVEE</sequence>
<keyword evidence="5 7" id="KW-0233">DNA recombination</keyword>
<evidence type="ECO:0000256" key="2">
    <source>
        <dbReference type="ARBA" id="ARBA00022741"/>
    </source>
</evidence>
<dbReference type="InterPro" id="IPR020587">
    <property type="entry name" value="RecA_monomer-monomer_interface"/>
</dbReference>
<dbReference type="OMA" id="DSKMGLH"/>
<dbReference type="Pfam" id="PF00154">
    <property type="entry name" value="RecA_N"/>
    <property type="match status" value="1"/>
</dbReference>
<dbReference type="RefSeq" id="XP_020436525.1">
    <property type="nucleotide sequence ID" value="XM_020573430.1"/>
</dbReference>
<dbReference type="AlphaFoldDB" id="D3B236"/>
<dbReference type="HAMAP" id="MF_00268">
    <property type="entry name" value="RecA"/>
    <property type="match status" value="1"/>
</dbReference>
<dbReference type="NCBIfam" id="TIGR02012">
    <property type="entry name" value="tigrfam_recA"/>
    <property type="match status" value="1"/>
</dbReference>
<feature type="region of interest" description="Disordered" evidence="9">
    <location>
        <begin position="420"/>
        <end position="453"/>
    </location>
</feature>
<dbReference type="GO" id="GO:0005524">
    <property type="term" value="F:ATP binding"/>
    <property type="evidence" value="ECO:0007669"/>
    <property type="project" value="UniProtKB-KW"/>
</dbReference>
<dbReference type="STRING" id="670386.D3B236"/>
<dbReference type="InterPro" id="IPR027417">
    <property type="entry name" value="P-loop_NTPase"/>
</dbReference>
<dbReference type="InterPro" id="IPR013765">
    <property type="entry name" value="DNA_recomb/repair_RecA"/>
</dbReference>
<keyword evidence="4 7" id="KW-0238">DNA-binding</keyword>
<dbReference type="InterPro" id="IPR020584">
    <property type="entry name" value="DNA_recomb/repair_RecA_CS"/>
</dbReference>
<evidence type="ECO:0000256" key="8">
    <source>
        <dbReference type="SAM" id="Coils"/>
    </source>
</evidence>
<reference evidence="12 13" key="1">
    <citation type="journal article" date="2011" name="Genome Res.">
        <title>Phylogeny-wide analysis of social amoeba genomes highlights ancient origins for complex intercellular communication.</title>
        <authorList>
            <person name="Heidel A.J."/>
            <person name="Lawal H.M."/>
            <person name="Felder M."/>
            <person name="Schilde C."/>
            <person name="Helps N.R."/>
            <person name="Tunggal B."/>
            <person name="Rivero F."/>
            <person name="John U."/>
            <person name="Schleicher M."/>
            <person name="Eichinger L."/>
            <person name="Platzer M."/>
            <person name="Noegel A.A."/>
            <person name="Schaap P."/>
            <person name="Gloeckner G."/>
        </authorList>
    </citation>
    <scope>NUCLEOTIDE SEQUENCE [LARGE SCALE GENOMIC DNA]</scope>
    <source>
        <strain evidence="13">ATCC 26659 / Pp 5 / PN500</strain>
    </source>
</reference>
<dbReference type="PROSITE" id="PS00321">
    <property type="entry name" value="RECA_1"/>
    <property type="match status" value="1"/>
</dbReference>
<keyword evidence="7" id="KW-0227">DNA damage</keyword>
<dbReference type="Pfam" id="PF21096">
    <property type="entry name" value="RecA_C"/>
    <property type="match status" value="1"/>
</dbReference>
<dbReference type="FunCoup" id="D3B236">
    <property type="interactions" value="97"/>
</dbReference>
<accession>D3B236</accession>
<feature type="compositionally biased region" description="Polar residues" evidence="9">
    <location>
        <begin position="443"/>
        <end position="453"/>
    </location>
</feature>